<feature type="region of interest" description="Disordered" evidence="8">
    <location>
        <begin position="565"/>
        <end position="597"/>
    </location>
</feature>
<organism evidence="10 11">
    <name type="scientific">Vigna radiata var. radiata</name>
    <name type="common">Mung bean</name>
    <name type="synonym">Phaseolus aureus</name>
    <dbReference type="NCBI Taxonomy" id="3916"/>
    <lineage>
        <taxon>Eukaryota</taxon>
        <taxon>Viridiplantae</taxon>
        <taxon>Streptophyta</taxon>
        <taxon>Embryophyta</taxon>
        <taxon>Tracheophyta</taxon>
        <taxon>Spermatophyta</taxon>
        <taxon>Magnoliopsida</taxon>
        <taxon>eudicotyledons</taxon>
        <taxon>Gunneridae</taxon>
        <taxon>Pentapetalae</taxon>
        <taxon>rosids</taxon>
        <taxon>fabids</taxon>
        <taxon>Fabales</taxon>
        <taxon>Fabaceae</taxon>
        <taxon>Papilionoideae</taxon>
        <taxon>50 kb inversion clade</taxon>
        <taxon>NPAAA clade</taxon>
        <taxon>indigoferoid/millettioid clade</taxon>
        <taxon>Phaseoleae</taxon>
        <taxon>Vigna</taxon>
    </lineage>
</organism>
<evidence type="ECO:0000256" key="4">
    <source>
        <dbReference type="ARBA" id="ARBA00022833"/>
    </source>
</evidence>
<evidence type="ECO:0000256" key="6">
    <source>
        <dbReference type="ARBA" id="ARBA00023172"/>
    </source>
</evidence>
<dbReference type="InterPro" id="IPR001207">
    <property type="entry name" value="Transposase_mutator"/>
</dbReference>
<keyword evidence="2" id="KW-0479">Metal-binding</keyword>
<dbReference type="STRING" id="3916.A0A3Q0EP63"/>
<dbReference type="PROSITE" id="PS50966">
    <property type="entry name" value="ZF_SWIM"/>
    <property type="match status" value="1"/>
</dbReference>
<evidence type="ECO:0000256" key="3">
    <source>
        <dbReference type="ARBA" id="ARBA00022771"/>
    </source>
</evidence>
<dbReference type="InterPro" id="IPR036875">
    <property type="entry name" value="Znf_CCHC_sf"/>
</dbReference>
<dbReference type="RefSeq" id="XP_022632189.1">
    <property type="nucleotide sequence ID" value="XM_022776468.1"/>
</dbReference>
<dbReference type="KEGG" id="vra:106752824"/>
<evidence type="ECO:0000313" key="10">
    <source>
        <dbReference type="Proteomes" id="UP000087766"/>
    </source>
</evidence>
<dbReference type="PANTHER" id="PTHR31973:SF187">
    <property type="entry name" value="MUTATOR TRANSPOSASE MUDRA PROTEIN"/>
    <property type="match status" value="1"/>
</dbReference>
<dbReference type="InterPro" id="IPR007527">
    <property type="entry name" value="Znf_SWIM"/>
</dbReference>
<keyword evidence="3 7" id="KW-0863">Zinc-finger</keyword>
<gene>
    <name evidence="11" type="primary">LOC106752824</name>
</gene>
<keyword evidence="6" id="KW-0233">DNA recombination</keyword>
<dbReference type="AlphaFoldDB" id="A0A3Q0EP63"/>
<keyword evidence="1" id="KW-0815">Transposition</keyword>
<feature type="compositionally biased region" description="Polar residues" evidence="8">
    <location>
        <begin position="571"/>
        <end position="586"/>
    </location>
</feature>
<dbReference type="Proteomes" id="UP000087766">
    <property type="component" value="Chromosome 2"/>
</dbReference>
<evidence type="ECO:0000256" key="7">
    <source>
        <dbReference type="PROSITE-ProRule" id="PRU00325"/>
    </source>
</evidence>
<dbReference type="InterPro" id="IPR018289">
    <property type="entry name" value="MULE_transposase_dom"/>
</dbReference>
<name>A0A3Q0EP63_VIGRR</name>
<feature type="domain" description="SWIM-type" evidence="9">
    <location>
        <begin position="444"/>
        <end position="476"/>
    </location>
</feature>
<dbReference type="GO" id="GO:0003677">
    <property type="term" value="F:DNA binding"/>
    <property type="evidence" value="ECO:0007669"/>
    <property type="project" value="UniProtKB-KW"/>
</dbReference>
<proteinExistence type="predicted"/>
<sequence>MNKEDILDAIKSYAIENGKNLKLVKNDRKRIRVRCLGSKGECRWVAYFGFMGAVNSWQLRTVVDSHTCSREHKVRLFNAKWLSRKLEKIVRENPNVKGVDIRDKISRKWNIAISKNMAYTAKTYASDKVAGSFTEQYTRIVDYANELLARSVGSTIKVKVEAYDGNEGKVIFQRFYACLKACKNSFHSCWPIIGLDGAFLKGRHHGDLLTVVARDANDQMLPLAYAIVEVENKDTWTWLLELLIEDLGGPDVCSGLTVMSDQQKGLRYAVEDVIPRVAQRFCVRHLYANFRKKFPGKNLKRLMWRAATTTHPQQWDTEIRRMKEVNEDAFKHLMSIPPRFWSRSRFTTTTQSDTLVNNMSEAFNSVLVNTRTKPIITMLEDIRLYMMKRWAANRSRVTSFKSANCPKILSRLQKDALQTKNWVPSWSAQKRFEIRHVSQSGDNFMVDIDKYTCSYRKWSISGIPCVHALTAMKFLNLNAEDYLPVWFKKSTYEEMYSSIIYPINGKHLWEVTQCPDVLPLPKRQLPGRPKKKRRLEQWKLKKSTTKMSKGGLLKRCTICREVGHNKRNCPKRTQGQQEGEPSTLPQGQPDGADTQTT</sequence>
<accession>A0A3Q0EP63</accession>
<protein>
    <submittedName>
        <fullName evidence="11">Uncharacterized protein LOC106752824</fullName>
    </submittedName>
</protein>
<dbReference type="GO" id="GO:0008270">
    <property type="term" value="F:zinc ion binding"/>
    <property type="evidence" value="ECO:0007669"/>
    <property type="project" value="UniProtKB-KW"/>
</dbReference>
<reference evidence="11" key="2">
    <citation type="submission" date="2025-08" db="UniProtKB">
        <authorList>
            <consortium name="RefSeq"/>
        </authorList>
    </citation>
    <scope>IDENTIFICATION</scope>
    <source>
        <tissue evidence="11">Leaf</tissue>
    </source>
</reference>
<dbReference type="SUPFAM" id="SSF57756">
    <property type="entry name" value="Retrovirus zinc finger-like domains"/>
    <property type="match status" value="1"/>
</dbReference>
<dbReference type="OrthoDB" id="70214at2759"/>
<dbReference type="GO" id="GO:0006313">
    <property type="term" value="P:DNA transposition"/>
    <property type="evidence" value="ECO:0007669"/>
    <property type="project" value="InterPro"/>
</dbReference>
<evidence type="ECO:0000313" key="11">
    <source>
        <dbReference type="RefSeq" id="XP_022632189.1"/>
    </source>
</evidence>
<dbReference type="Pfam" id="PF10551">
    <property type="entry name" value="MULE"/>
    <property type="match status" value="1"/>
</dbReference>
<dbReference type="SMART" id="SM00575">
    <property type="entry name" value="ZnF_PMZ"/>
    <property type="match status" value="1"/>
</dbReference>
<dbReference type="PROSITE" id="PS01007">
    <property type="entry name" value="TRANSPOSASE_MUTATOR"/>
    <property type="match status" value="1"/>
</dbReference>
<reference evidence="10" key="1">
    <citation type="journal article" date="2014" name="Nat. Commun.">
        <title>Genome sequence of mungbean and insights into evolution within Vigna species.</title>
        <authorList>
            <person name="Kang Y.J."/>
            <person name="Kim S.K."/>
            <person name="Kim M.Y."/>
            <person name="Lestari P."/>
            <person name="Kim K.H."/>
            <person name="Ha B.K."/>
            <person name="Jun T.H."/>
            <person name="Hwang W.J."/>
            <person name="Lee T."/>
            <person name="Lee J."/>
            <person name="Shim S."/>
            <person name="Yoon M.Y."/>
            <person name="Jang Y.E."/>
            <person name="Han K.S."/>
            <person name="Taeprayoon P."/>
            <person name="Yoon N."/>
            <person name="Somta P."/>
            <person name="Tanya P."/>
            <person name="Kim K.S."/>
            <person name="Gwag J.G."/>
            <person name="Moon J.K."/>
            <person name="Lee Y.H."/>
            <person name="Park B.S."/>
            <person name="Bombarely A."/>
            <person name="Doyle J.J."/>
            <person name="Jackson S.A."/>
            <person name="Schafleitner R."/>
            <person name="Srinives P."/>
            <person name="Varshney R.K."/>
            <person name="Lee S.H."/>
        </authorList>
    </citation>
    <scope>NUCLEOTIDE SEQUENCE [LARGE SCALE GENOMIC DNA]</scope>
    <source>
        <strain evidence="10">cv. VC1973A</strain>
    </source>
</reference>
<evidence type="ECO:0000256" key="5">
    <source>
        <dbReference type="ARBA" id="ARBA00023125"/>
    </source>
</evidence>
<dbReference type="Pfam" id="PF04434">
    <property type="entry name" value="SWIM"/>
    <property type="match status" value="1"/>
</dbReference>
<keyword evidence="10" id="KW-1185">Reference proteome</keyword>
<evidence type="ECO:0000256" key="2">
    <source>
        <dbReference type="ARBA" id="ARBA00022723"/>
    </source>
</evidence>
<dbReference type="PANTHER" id="PTHR31973">
    <property type="entry name" value="POLYPROTEIN, PUTATIVE-RELATED"/>
    <property type="match status" value="1"/>
</dbReference>
<evidence type="ECO:0000259" key="9">
    <source>
        <dbReference type="PROSITE" id="PS50966"/>
    </source>
</evidence>
<keyword evidence="4" id="KW-0862">Zinc</keyword>
<dbReference type="InterPro" id="IPR006564">
    <property type="entry name" value="Znf_PMZ"/>
</dbReference>
<keyword evidence="5" id="KW-0238">DNA-binding</keyword>
<dbReference type="Gene3D" id="4.10.60.10">
    <property type="entry name" value="Zinc finger, CCHC-type"/>
    <property type="match status" value="1"/>
</dbReference>
<evidence type="ECO:0000256" key="8">
    <source>
        <dbReference type="SAM" id="MobiDB-lite"/>
    </source>
</evidence>
<dbReference type="GO" id="GO:0004803">
    <property type="term" value="F:transposase activity"/>
    <property type="evidence" value="ECO:0007669"/>
    <property type="project" value="InterPro"/>
</dbReference>
<evidence type="ECO:0000256" key="1">
    <source>
        <dbReference type="ARBA" id="ARBA00022578"/>
    </source>
</evidence>
<dbReference type="GeneID" id="106752824"/>